<dbReference type="InterPro" id="IPR037066">
    <property type="entry name" value="Plug_dom_sf"/>
</dbReference>
<sequence>MLVMTKTKILYITILFILCIPQAWAQQILQGRVVNEYGTFLPQVQITDAKEGLLGSTNLKGSFRITVSEFPCTITFKKAGYEVKTLTVETSELLKVELAKQSESISEVYILGQSNHDKAYETAHLDGSKLINSFEANPINSLRGRVAGLQMTATAGGVTSGSGMVIRGQKSLVGSNQPLIVIDGIPIENETSGANQNGGQDWGNALKNLNMYDIDNVQVLKSAAAAIKYGSRGMNGVIELYTKGNNSPEGFTVETNLGGSFGKAFSMPELLNNETIQLINDNRLAWLSTASDKYYNSFDVANSQVGNIAASYTNDRTKLRLSYTADYNKGTYVRNTLDKNNLMLRANQLWTKKFQSELGLIYNNSTSRNAPSIGAQKFASLGRTFMEYPVDFAAASNNDPFESESAWHLYGHQAKKSGDTFRAFLQNSWQITDDLAFKFGGNYSDQNTRTQEYAGGFFERMLGNQSIFHQENAYRNRANETGKDWMLKGEFNYRLALEKQQFHASLGYDYWQSEGGINGQSFVPNDANFHIFKNGGEKQAIKKFEGAENMRLLNQFTIQHANQKSIHGAHLLVNYQYGQNFYANAGTRVDQVKTLKNISKLGNLTQVYPSFGLSYLYGSALQNWLKLPEKTLTYAKLRANWAYTGNVTGLYHYQSAVTDDLELPYPGLKSVYKPYYSNSGTWGLRNYQTGFSYEYARELELGTDVSLWSNRLDLHFTWYQRTIDNYLYDMISPLEQFNKPLRDVHAKVRNQGLEILVHAVPVQSKSFSWHSTLNLARNNNKFLALTSQSTADLSNLGSQNDVSLVASVNGNFGNLLSSYAPKTNAKGQAILNSAMEYVPAGEAKVIGNTLPKWIAGFENALTYKNFQVTALLDAKIGGDIYSGTHALLYQRGVLANTKFGRSKELGGVERKIATFQENPESGELETIYKSTFDGIIPQGVFDQQVYLHGKDVSGLSFEEARKLIGKDANGEYILQPLTASDYYEGFHERAGVRDRSVFENTYIALREVNLGYHLPSALARKWLHAEAAQVGLVGRNLGYIYKNLPYHLNPDGFYNNKNGGSFEYASLLPVRTFGMFVKINF</sequence>
<dbReference type="InterPro" id="IPR036942">
    <property type="entry name" value="Beta-barrel_TonB_sf"/>
</dbReference>
<evidence type="ECO:0000256" key="4">
    <source>
        <dbReference type="ARBA" id="ARBA00022692"/>
    </source>
</evidence>
<keyword evidence="10" id="KW-1185">Reference proteome</keyword>
<comment type="similarity">
    <text evidence="7">Belongs to the TonB-dependent receptor family.</text>
</comment>
<evidence type="ECO:0000313" key="10">
    <source>
        <dbReference type="Proteomes" id="UP000435036"/>
    </source>
</evidence>
<proteinExistence type="inferred from homology"/>
<keyword evidence="5 7" id="KW-0472">Membrane</keyword>
<dbReference type="SUPFAM" id="SSF49464">
    <property type="entry name" value="Carboxypeptidase regulatory domain-like"/>
    <property type="match status" value="1"/>
</dbReference>
<keyword evidence="4 7" id="KW-0812">Transmembrane</keyword>
<dbReference type="InterPro" id="IPR008969">
    <property type="entry name" value="CarboxyPept-like_regulatory"/>
</dbReference>
<keyword evidence="6 7" id="KW-0998">Cell outer membrane</keyword>
<feature type="domain" description="TonB-dependent receptor plug" evidence="8">
    <location>
        <begin position="136"/>
        <end position="237"/>
    </location>
</feature>
<evidence type="ECO:0000256" key="1">
    <source>
        <dbReference type="ARBA" id="ARBA00004571"/>
    </source>
</evidence>
<name>A0A6N8L0Y3_9SPHI</name>
<dbReference type="Gene3D" id="2.170.130.10">
    <property type="entry name" value="TonB-dependent receptor, plug domain"/>
    <property type="match status" value="1"/>
</dbReference>
<evidence type="ECO:0000256" key="3">
    <source>
        <dbReference type="ARBA" id="ARBA00022452"/>
    </source>
</evidence>
<dbReference type="AlphaFoldDB" id="A0A6N8L0Y3"/>
<keyword evidence="9" id="KW-0675">Receptor</keyword>
<dbReference type="Pfam" id="PF07715">
    <property type="entry name" value="Plug"/>
    <property type="match status" value="1"/>
</dbReference>
<dbReference type="EMBL" id="WSQA01000003">
    <property type="protein sequence ID" value="MVZ61442.1"/>
    <property type="molecule type" value="Genomic_DNA"/>
</dbReference>
<evidence type="ECO:0000313" key="9">
    <source>
        <dbReference type="EMBL" id="MVZ61442.1"/>
    </source>
</evidence>
<keyword evidence="2 7" id="KW-0813">Transport</keyword>
<organism evidence="9 10">
    <name type="scientific">Sphingobacterium humi</name>
    <dbReference type="NCBI Taxonomy" id="1796905"/>
    <lineage>
        <taxon>Bacteria</taxon>
        <taxon>Pseudomonadati</taxon>
        <taxon>Bacteroidota</taxon>
        <taxon>Sphingobacteriia</taxon>
        <taxon>Sphingobacteriales</taxon>
        <taxon>Sphingobacteriaceae</taxon>
        <taxon>Sphingobacterium</taxon>
    </lineage>
</organism>
<evidence type="ECO:0000256" key="6">
    <source>
        <dbReference type="ARBA" id="ARBA00023237"/>
    </source>
</evidence>
<protein>
    <submittedName>
        <fullName evidence="9">TonB-dependent receptor plug domain-containing protein</fullName>
    </submittedName>
</protein>
<keyword evidence="3 7" id="KW-1134">Transmembrane beta strand</keyword>
<comment type="subcellular location">
    <subcellularLocation>
        <location evidence="1 7">Cell outer membrane</location>
        <topology evidence="1 7">Multi-pass membrane protein</topology>
    </subcellularLocation>
</comment>
<reference evidence="9 10" key="1">
    <citation type="submission" date="2019-12" db="EMBL/GenBank/DDBJ databases">
        <authorList>
            <person name="Dong K."/>
        </authorList>
    </citation>
    <scope>NUCLEOTIDE SEQUENCE [LARGE SCALE GENOMIC DNA]</scope>
    <source>
        <strain evidence="9 10">JCM 31225</strain>
    </source>
</reference>
<dbReference type="PROSITE" id="PS52016">
    <property type="entry name" value="TONB_DEPENDENT_REC_3"/>
    <property type="match status" value="1"/>
</dbReference>
<comment type="caution">
    <text evidence="9">The sequence shown here is derived from an EMBL/GenBank/DDBJ whole genome shotgun (WGS) entry which is preliminary data.</text>
</comment>
<dbReference type="Gene3D" id="2.40.170.20">
    <property type="entry name" value="TonB-dependent receptor, beta-barrel domain"/>
    <property type="match status" value="1"/>
</dbReference>
<gene>
    <name evidence="9" type="ORF">GQF63_05350</name>
</gene>
<accession>A0A6N8L0Y3</accession>
<evidence type="ECO:0000256" key="2">
    <source>
        <dbReference type="ARBA" id="ARBA00022448"/>
    </source>
</evidence>
<evidence type="ECO:0000256" key="5">
    <source>
        <dbReference type="ARBA" id="ARBA00023136"/>
    </source>
</evidence>
<dbReference type="GO" id="GO:0009279">
    <property type="term" value="C:cell outer membrane"/>
    <property type="evidence" value="ECO:0007669"/>
    <property type="project" value="UniProtKB-SubCell"/>
</dbReference>
<dbReference type="SUPFAM" id="SSF56935">
    <property type="entry name" value="Porins"/>
    <property type="match status" value="1"/>
</dbReference>
<dbReference type="Proteomes" id="UP000435036">
    <property type="component" value="Unassembled WGS sequence"/>
</dbReference>
<dbReference type="InterPro" id="IPR039426">
    <property type="entry name" value="TonB-dep_rcpt-like"/>
</dbReference>
<dbReference type="InterPro" id="IPR012910">
    <property type="entry name" value="Plug_dom"/>
</dbReference>
<evidence type="ECO:0000259" key="8">
    <source>
        <dbReference type="Pfam" id="PF07715"/>
    </source>
</evidence>
<evidence type="ECO:0000256" key="7">
    <source>
        <dbReference type="PROSITE-ProRule" id="PRU01360"/>
    </source>
</evidence>